<evidence type="ECO:0000313" key="3">
    <source>
        <dbReference type="Proteomes" id="UP000238413"/>
    </source>
</evidence>
<organism evidence="2 3">
    <name type="scientific">Streptomyces dengpaensis</name>
    <dbReference type="NCBI Taxonomy" id="2049881"/>
    <lineage>
        <taxon>Bacteria</taxon>
        <taxon>Bacillati</taxon>
        <taxon>Actinomycetota</taxon>
        <taxon>Actinomycetes</taxon>
        <taxon>Kitasatosporales</taxon>
        <taxon>Streptomycetaceae</taxon>
        <taxon>Streptomyces</taxon>
    </lineage>
</organism>
<name>A0ABM6T0S3_9ACTN</name>
<gene>
    <name evidence="2" type="ORF">C4B68_37810</name>
</gene>
<dbReference type="RefSeq" id="WP_099505689.1">
    <property type="nucleotide sequence ID" value="NZ_CP026652.1"/>
</dbReference>
<feature type="chain" id="PRO_5045900590" description="Secreted protein" evidence="1">
    <location>
        <begin position="28"/>
        <end position="150"/>
    </location>
</feature>
<evidence type="ECO:0000256" key="1">
    <source>
        <dbReference type="SAM" id="SignalP"/>
    </source>
</evidence>
<dbReference type="Proteomes" id="UP000238413">
    <property type="component" value="Chromosome"/>
</dbReference>
<dbReference type="EMBL" id="CP026652">
    <property type="protein sequence ID" value="AVH60578.1"/>
    <property type="molecule type" value="Genomic_DNA"/>
</dbReference>
<reference evidence="2 3" key="1">
    <citation type="submission" date="2018-02" db="EMBL/GenBank/DDBJ databases">
        <title>Complete genome sequence of Streptomyces dengpaensis, the producer of angucyclines.</title>
        <authorList>
            <person name="Yumei L."/>
        </authorList>
    </citation>
    <scope>NUCLEOTIDE SEQUENCE [LARGE SCALE GENOMIC DNA]</scope>
    <source>
        <strain evidence="2 3">XZHG99</strain>
    </source>
</reference>
<feature type="signal peptide" evidence="1">
    <location>
        <begin position="1"/>
        <end position="27"/>
    </location>
</feature>
<evidence type="ECO:0008006" key="4">
    <source>
        <dbReference type="Google" id="ProtNLM"/>
    </source>
</evidence>
<keyword evidence="3" id="KW-1185">Reference proteome</keyword>
<sequence>MRRHIARTTMMLCGAVSLAAVVGTASAAPPGTQPVKHHAEPVIVDCFWQPEVRPDDFILACGDGNSRLISLQWSQWLPNSATAEGINVVNDCKPYCAAGKFHPYRVTVRLDDPEPWKKRPQVQHYTQITLVYTDERPDGYERTVSYPLWN</sequence>
<keyword evidence="1" id="KW-0732">Signal</keyword>
<proteinExistence type="predicted"/>
<evidence type="ECO:0000313" key="2">
    <source>
        <dbReference type="EMBL" id="AVH60578.1"/>
    </source>
</evidence>
<protein>
    <recommendedName>
        <fullName evidence="4">Secreted protein</fullName>
    </recommendedName>
</protein>
<accession>A0ABM6T0S3</accession>